<keyword evidence="3" id="KW-0418">Kinase</keyword>
<reference evidence="8" key="1">
    <citation type="submission" date="2020-10" db="EMBL/GenBank/DDBJ databases">
        <authorList>
            <person name="Gilroy R."/>
        </authorList>
    </citation>
    <scope>NUCLEOTIDE SEQUENCE</scope>
    <source>
        <strain evidence="8">ChiW13-3771</strain>
    </source>
</reference>
<keyword evidence="4" id="KW-0067">ATP-binding</keyword>
<sequence length="488" mass="54721">MKEEYRKEAQHVEEAIDIFYLFNNAWKGIRQFYWIFLIIISISTAAGYYYAKESYRPNYEAYASFAVDAGVSSYSSSYYNSTTIKQLSATFPYILTSGALRQIVMNDLGLEEMNVSITASAVEETNLFRIETSGRDPELVYEVLESVIKNYPEVAEYIIGSTKLVIVDDSGVPKEPSNQPNLKRMALSGCMAGIVLSGILLAIYALTRKTICGDEDVKKIMQIKDLGTLPTVKMKKRRKDKNMEVSLLNQKLSPSFMEGIRTLRIRVDAKLQEISAKTILINSAVQGEGKTTVAINLALACALKGEKVLLIDADLRNPSVSQVLHLDTNKKEIADVLEGRLSWKSALISEKETGLQVLAGTYRRDNSAKLMESDCMKRLLEEAKEQFDCIIVDAPPCTVLSDAIILAKKLDSVIMVIRYDYARVNQILRGSESLADTGISMIGYVLNAVESGIMSYGYYAYRYGYYRKGYGYYSKNNQNVELHKSSEE</sequence>
<feature type="transmembrane region" description="Helical" evidence="6">
    <location>
        <begin position="32"/>
        <end position="51"/>
    </location>
</feature>
<evidence type="ECO:0000313" key="8">
    <source>
        <dbReference type="EMBL" id="HIR88160.1"/>
    </source>
</evidence>
<dbReference type="EC" id="2.7.10.2" evidence="8"/>
<reference evidence="8" key="2">
    <citation type="journal article" date="2021" name="PeerJ">
        <title>Extensive microbial diversity within the chicken gut microbiome revealed by metagenomics and culture.</title>
        <authorList>
            <person name="Gilroy R."/>
            <person name="Ravi A."/>
            <person name="Getino M."/>
            <person name="Pursley I."/>
            <person name="Horton D.L."/>
            <person name="Alikhan N.F."/>
            <person name="Baker D."/>
            <person name="Gharbi K."/>
            <person name="Hall N."/>
            <person name="Watson M."/>
            <person name="Adriaenssens E.M."/>
            <person name="Foster-Nyarko E."/>
            <person name="Jarju S."/>
            <person name="Secka A."/>
            <person name="Antonio M."/>
            <person name="Oren A."/>
            <person name="Chaudhuri R.R."/>
            <person name="La Ragione R."/>
            <person name="Hildebrand F."/>
            <person name="Pallen M.J."/>
        </authorList>
    </citation>
    <scope>NUCLEOTIDE SEQUENCE</scope>
    <source>
        <strain evidence="8">ChiW13-3771</strain>
    </source>
</reference>
<dbReference type="GO" id="GO:0004715">
    <property type="term" value="F:non-membrane spanning protein tyrosine kinase activity"/>
    <property type="evidence" value="ECO:0007669"/>
    <property type="project" value="UniProtKB-EC"/>
</dbReference>
<proteinExistence type="predicted"/>
<dbReference type="SUPFAM" id="SSF52540">
    <property type="entry name" value="P-loop containing nucleoside triphosphate hydrolases"/>
    <property type="match status" value="1"/>
</dbReference>
<gene>
    <name evidence="8" type="ORF">IAC96_04340</name>
</gene>
<name>A0A9D1EDE9_9FIRM</name>
<keyword evidence="5" id="KW-0829">Tyrosine-protein kinase</keyword>
<evidence type="ECO:0000259" key="7">
    <source>
        <dbReference type="Pfam" id="PF13614"/>
    </source>
</evidence>
<evidence type="ECO:0000256" key="5">
    <source>
        <dbReference type="ARBA" id="ARBA00023137"/>
    </source>
</evidence>
<dbReference type="InterPro" id="IPR005702">
    <property type="entry name" value="Wzc-like_C"/>
</dbReference>
<keyword evidence="6" id="KW-0812">Transmembrane</keyword>
<protein>
    <submittedName>
        <fullName evidence="8">Polysaccharide biosynthesis tyrosine autokinase</fullName>
        <ecNumber evidence="8">2.7.10.2</ecNumber>
    </submittedName>
</protein>
<accession>A0A9D1EDE9</accession>
<keyword evidence="2" id="KW-0547">Nucleotide-binding</keyword>
<dbReference type="NCBIfam" id="TIGR01007">
    <property type="entry name" value="eps_fam"/>
    <property type="match status" value="1"/>
</dbReference>
<dbReference type="AlphaFoldDB" id="A0A9D1EDE9"/>
<evidence type="ECO:0000256" key="1">
    <source>
        <dbReference type="ARBA" id="ARBA00022679"/>
    </source>
</evidence>
<comment type="caution">
    <text evidence="8">The sequence shown here is derived from an EMBL/GenBank/DDBJ whole genome shotgun (WGS) entry which is preliminary data.</text>
</comment>
<dbReference type="InterPro" id="IPR050445">
    <property type="entry name" value="Bact_polysacc_biosynth/exp"/>
</dbReference>
<dbReference type="InterPro" id="IPR025669">
    <property type="entry name" value="AAA_dom"/>
</dbReference>
<keyword evidence="1 8" id="KW-0808">Transferase</keyword>
<feature type="transmembrane region" description="Helical" evidence="6">
    <location>
        <begin position="185"/>
        <end position="206"/>
    </location>
</feature>
<dbReference type="InterPro" id="IPR027417">
    <property type="entry name" value="P-loop_NTPase"/>
</dbReference>
<dbReference type="Pfam" id="PF13614">
    <property type="entry name" value="AAA_31"/>
    <property type="match status" value="1"/>
</dbReference>
<evidence type="ECO:0000313" key="9">
    <source>
        <dbReference type="Proteomes" id="UP000824201"/>
    </source>
</evidence>
<dbReference type="PANTHER" id="PTHR32309:SF31">
    <property type="entry name" value="CAPSULAR EXOPOLYSACCHARIDE FAMILY"/>
    <property type="match status" value="1"/>
</dbReference>
<dbReference type="GO" id="GO:0005524">
    <property type="term" value="F:ATP binding"/>
    <property type="evidence" value="ECO:0007669"/>
    <property type="project" value="UniProtKB-KW"/>
</dbReference>
<keyword evidence="6" id="KW-1133">Transmembrane helix</keyword>
<dbReference type="PANTHER" id="PTHR32309">
    <property type="entry name" value="TYROSINE-PROTEIN KINASE"/>
    <property type="match status" value="1"/>
</dbReference>
<evidence type="ECO:0000256" key="3">
    <source>
        <dbReference type="ARBA" id="ARBA00022777"/>
    </source>
</evidence>
<keyword evidence="6" id="KW-0472">Membrane</keyword>
<dbReference type="Gene3D" id="3.40.50.300">
    <property type="entry name" value="P-loop containing nucleotide triphosphate hydrolases"/>
    <property type="match status" value="1"/>
</dbReference>
<organism evidence="8 9">
    <name type="scientific">Candidatus Fimimorpha faecalis</name>
    <dbReference type="NCBI Taxonomy" id="2840824"/>
    <lineage>
        <taxon>Bacteria</taxon>
        <taxon>Bacillati</taxon>
        <taxon>Bacillota</taxon>
        <taxon>Clostridia</taxon>
        <taxon>Eubacteriales</taxon>
        <taxon>Candidatus Fimimorpha</taxon>
    </lineage>
</organism>
<dbReference type="Proteomes" id="UP000824201">
    <property type="component" value="Unassembled WGS sequence"/>
</dbReference>
<evidence type="ECO:0000256" key="6">
    <source>
        <dbReference type="SAM" id="Phobius"/>
    </source>
</evidence>
<dbReference type="EMBL" id="DVHN01000050">
    <property type="protein sequence ID" value="HIR88160.1"/>
    <property type="molecule type" value="Genomic_DNA"/>
</dbReference>
<evidence type="ECO:0000256" key="4">
    <source>
        <dbReference type="ARBA" id="ARBA00022840"/>
    </source>
</evidence>
<evidence type="ECO:0000256" key="2">
    <source>
        <dbReference type="ARBA" id="ARBA00022741"/>
    </source>
</evidence>
<dbReference type="CDD" id="cd05387">
    <property type="entry name" value="BY-kinase"/>
    <property type="match status" value="1"/>
</dbReference>
<feature type="domain" description="AAA" evidence="7">
    <location>
        <begin position="277"/>
        <end position="421"/>
    </location>
</feature>